<dbReference type="EMBL" id="CP073249">
    <property type="protein sequence ID" value="QUF04980.1"/>
    <property type="molecule type" value="Genomic_DNA"/>
</dbReference>
<evidence type="ECO:0000313" key="2">
    <source>
        <dbReference type="Proteomes" id="UP000677152"/>
    </source>
</evidence>
<accession>A0AA45R4U2</accession>
<reference evidence="1" key="1">
    <citation type="submission" date="2021-04" db="EMBL/GenBank/DDBJ databases">
        <title>Genomic sequence of Actinosynnema pretiosum subsp. pretiosum ATCC 31280 (C-14919).</title>
        <authorList>
            <person name="Bai L."/>
            <person name="Wang X."/>
            <person name="Xiao Y."/>
        </authorList>
    </citation>
    <scope>NUCLEOTIDE SEQUENCE</scope>
    <source>
        <strain evidence="1">ATCC 31280</strain>
    </source>
</reference>
<dbReference type="AlphaFoldDB" id="A0AA45R4U2"/>
<sequence>MGSAIEEYDELLRDGAWRMSRIVVAEDGEGVSLRVEARSGGPERVALRFDGVLQLVLRQGSGFPLDLQIVDVGDAGLEGIAFRVTDPGNDIASFWCAEFRIERAEESDGFRDGP</sequence>
<dbReference type="Proteomes" id="UP000677152">
    <property type="component" value="Chromosome"/>
</dbReference>
<name>A0AA45R4U2_9PSEU</name>
<organism evidence="1 2">
    <name type="scientific">Actinosynnema pretiosum subsp. pretiosum</name>
    <dbReference type="NCBI Taxonomy" id="103721"/>
    <lineage>
        <taxon>Bacteria</taxon>
        <taxon>Bacillati</taxon>
        <taxon>Actinomycetota</taxon>
        <taxon>Actinomycetes</taxon>
        <taxon>Pseudonocardiales</taxon>
        <taxon>Pseudonocardiaceae</taxon>
        <taxon>Actinosynnema</taxon>
    </lineage>
</organism>
<gene>
    <name evidence="1" type="ORF">KCV87_02290</name>
</gene>
<proteinExistence type="predicted"/>
<protein>
    <submittedName>
        <fullName evidence="1">Uncharacterized protein</fullName>
    </submittedName>
</protein>
<evidence type="ECO:0000313" key="1">
    <source>
        <dbReference type="EMBL" id="QUF04980.1"/>
    </source>
</evidence>